<gene>
    <name evidence="1" type="ORF">LCMAC103_02830</name>
</gene>
<organism evidence="1">
    <name type="scientific">Marseillevirus LCMAC103</name>
    <dbReference type="NCBI Taxonomy" id="2506604"/>
    <lineage>
        <taxon>Viruses</taxon>
        <taxon>Varidnaviria</taxon>
        <taxon>Bamfordvirae</taxon>
        <taxon>Nucleocytoviricota</taxon>
        <taxon>Megaviricetes</taxon>
        <taxon>Pimascovirales</taxon>
        <taxon>Pimascovirales incertae sedis</taxon>
        <taxon>Marseilleviridae</taxon>
    </lineage>
</organism>
<reference evidence="1" key="1">
    <citation type="journal article" date="2019" name="MBio">
        <title>Virus Genomes from Deep Sea Sediments Expand the Ocean Megavirome and Support Independent Origins of Viral Gigantism.</title>
        <authorList>
            <person name="Backstrom D."/>
            <person name="Yutin N."/>
            <person name="Jorgensen S.L."/>
            <person name="Dharamshi J."/>
            <person name="Homa F."/>
            <person name="Zaremba-Niedwiedzka K."/>
            <person name="Spang A."/>
            <person name="Wolf Y.I."/>
            <person name="Koonin E.V."/>
            <person name="Ettema T.J."/>
        </authorList>
    </citation>
    <scope>NUCLEOTIDE SEQUENCE</scope>
</reference>
<accession>A0A481YUG1</accession>
<protein>
    <submittedName>
        <fullName evidence="1">Uncharacterized protein</fullName>
    </submittedName>
</protein>
<proteinExistence type="predicted"/>
<name>A0A481YUG1_9VIRU</name>
<dbReference type="EMBL" id="MK500338">
    <property type="protein sequence ID" value="QBK86943.1"/>
    <property type="molecule type" value="Genomic_DNA"/>
</dbReference>
<sequence length="155" mass="17553">MFQSTVTNENVDKNAKEIFSCEAHTAAEARQGLQEILNWESTREGERKMIWATLFQEENDCQGEVAFAYSAPSKEGAIKGVFTLFHRDEFRREFQEGPPPGENLSAYMSAATNTFRDAEAFQTACLRGYVGTEIMCPGAYFWDVRQRTAQTLQVT</sequence>
<evidence type="ECO:0000313" key="1">
    <source>
        <dbReference type="EMBL" id="QBK86943.1"/>
    </source>
</evidence>